<reference evidence="11" key="1">
    <citation type="submission" date="2023-03" db="EMBL/GenBank/DDBJ databases">
        <authorList>
            <person name="Julca I."/>
        </authorList>
    </citation>
    <scope>NUCLEOTIDE SEQUENCE</scope>
</reference>
<evidence type="ECO:0000256" key="4">
    <source>
        <dbReference type="ARBA" id="ARBA00022490"/>
    </source>
</evidence>
<dbReference type="Proteomes" id="UP001161247">
    <property type="component" value="Chromosome 4"/>
</dbReference>
<dbReference type="FunFam" id="1.20.58.1520:FF:000002">
    <property type="entry name" value="65-kDa microtubule-associated protein 6"/>
    <property type="match status" value="1"/>
</dbReference>
<feature type="coiled-coil region" evidence="9">
    <location>
        <begin position="142"/>
        <end position="169"/>
    </location>
</feature>
<dbReference type="GO" id="GO:0008017">
    <property type="term" value="F:microtubule binding"/>
    <property type="evidence" value="ECO:0007669"/>
    <property type="project" value="InterPro"/>
</dbReference>
<keyword evidence="5" id="KW-0597">Phosphoprotein</keyword>
<feature type="compositionally biased region" description="Polar residues" evidence="10">
    <location>
        <begin position="489"/>
        <end position="507"/>
    </location>
</feature>
<dbReference type="Pfam" id="PF03999">
    <property type="entry name" value="MAP65_ASE1"/>
    <property type="match status" value="1"/>
</dbReference>
<dbReference type="GO" id="GO:0005819">
    <property type="term" value="C:spindle"/>
    <property type="evidence" value="ECO:0007669"/>
    <property type="project" value="TreeGrafter"/>
</dbReference>
<evidence type="ECO:0000313" key="11">
    <source>
        <dbReference type="EMBL" id="CAI9103769.1"/>
    </source>
</evidence>
<feature type="region of interest" description="Disordered" evidence="10">
    <location>
        <begin position="550"/>
        <end position="586"/>
    </location>
</feature>
<keyword evidence="6" id="KW-0493">Microtubule</keyword>
<organism evidence="11 12">
    <name type="scientific">Oldenlandia corymbosa var. corymbosa</name>
    <dbReference type="NCBI Taxonomy" id="529605"/>
    <lineage>
        <taxon>Eukaryota</taxon>
        <taxon>Viridiplantae</taxon>
        <taxon>Streptophyta</taxon>
        <taxon>Embryophyta</taxon>
        <taxon>Tracheophyta</taxon>
        <taxon>Spermatophyta</taxon>
        <taxon>Magnoliopsida</taxon>
        <taxon>eudicotyledons</taxon>
        <taxon>Gunneridae</taxon>
        <taxon>Pentapetalae</taxon>
        <taxon>asterids</taxon>
        <taxon>lamiids</taxon>
        <taxon>Gentianales</taxon>
        <taxon>Rubiaceae</taxon>
        <taxon>Rubioideae</taxon>
        <taxon>Spermacoceae</taxon>
        <taxon>Hedyotis-Oldenlandia complex</taxon>
        <taxon>Oldenlandia</taxon>
    </lineage>
</organism>
<keyword evidence="7" id="KW-0206">Cytoskeleton</keyword>
<sequence>METTCGSLLTELQKIWNEIGEPEAERDRMILELEQECLQLYRRKVDQTSKHRAQLRKAVADAESELAFICAALGEPPMHIKQTAGSLKVQLQTVSSLLDEMQRKKKDRKSMFIEVVEQINHIIKELHASDEANKSLIVIDDSDLSLKKLEDLKIQLHDLEKEKSKRLKQVFDHLSTLSSLCLVLGLDFKLTVSEIHPTLDDSHGSRSISSHTIEKLFIAIQKLNDFKLQRLEKLQNLAATMVELWCLMDTPVEEQLRFQNVTRKIAASGNEIFEPKSLSLDFIKYAEAEVSRLQEMKSSKIKEVLLKKRMQLEQLCREAHMVVDAHKSIDYSVETIESGAIDPSYLLEQIEVQISKVKEEAYSRKELLEKIEKWLAACEEESWLEEYNRDDNRYNAGKGAHLMLKRAERARALVNKIPAMVELLTSKARAWEKQRGVEFLYDGVGLLYMLDQYRILQQEKEQERQRERDQKKLHGQMMVEKEALFGSKPSPSNSGRKTAGSSTVGANSKRFSVGGAMLQNAHAEKAMFSSHAYNKSDSLKQPNMRNIQQSRSAVLSSGKRNTPGLPSKKPSNIGSNPKSTEPKLIRKPLSPLSSFSCQVNNANLLPYDRYERKENQDVISKAGLPVTPSKVISAFGGSETTPKKMPIPMPSTPPTVSVTMQMAMTPATPYIPSGNRGMECSFEERRAGFIAF</sequence>
<dbReference type="GO" id="GO:0005874">
    <property type="term" value="C:microtubule"/>
    <property type="evidence" value="ECO:0007669"/>
    <property type="project" value="UniProtKB-KW"/>
</dbReference>
<evidence type="ECO:0000256" key="5">
    <source>
        <dbReference type="ARBA" id="ARBA00022553"/>
    </source>
</evidence>
<dbReference type="PANTHER" id="PTHR19321:SF7">
    <property type="entry name" value="65-KDA MICROTUBULE-ASSOCIATED PROTEIN 3"/>
    <property type="match status" value="1"/>
</dbReference>
<feature type="compositionally biased region" description="Polar residues" evidence="10">
    <location>
        <begin position="569"/>
        <end position="579"/>
    </location>
</feature>
<evidence type="ECO:0000256" key="2">
    <source>
        <dbReference type="ARBA" id="ARBA00004245"/>
    </source>
</evidence>
<name>A0AAV1D7D8_OLDCO</name>
<feature type="region of interest" description="Disordered" evidence="10">
    <location>
        <begin position="483"/>
        <end position="507"/>
    </location>
</feature>
<evidence type="ECO:0000256" key="10">
    <source>
        <dbReference type="SAM" id="MobiDB-lite"/>
    </source>
</evidence>
<comment type="similarity">
    <text evidence="3">Belongs to the MAP65/ASE1 family.</text>
</comment>
<dbReference type="GO" id="GO:0005737">
    <property type="term" value="C:cytoplasm"/>
    <property type="evidence" value="ECO:0007669"/>
    <property type="project" value="TreeGrafter"/>
</dbReference>
<dbReference type="GO" id="GO:0005634">
    <property type="term" value="C:nucleus"/>
    <property type="evidence" value="ECO:0007669"/>
    <property type="project" value="UniProtKB-SubCell"/>
</dbReference>
<accession>A0AAV1D7D8</accession>
<evidence type="ECO:0000256" key="1">
    <source>
        <dbReference type="ARBA" id="ARBA00004123"/>
    </source>
</evidence>
<dbReference type="InterPro" id="IPR007145">
    <property type="entry name" value="MAP65_Ase1_PRC1"/>
</dbReference>
<evidence type="ECO:0000256" key="7">
    <source>
        <dbReference type="ARBA" id="ARBA00023212"/>
    </source>
</evidence>
<dbReference type="GO" id="GO:0000226">
    <property type="term" value="P:microtubule cytoskeleton organization"/>
    <property type="evidence" value="ECO:0007669"/>
    <property type="project" value="InterPro"/>
</dbReference>
<dbReference type="PANTHER" id="PTHR19321">
    <property type="entry name" value="PROTEIN REGULATOR OF CYTOKINESIS 1 PRC1-RELATED"/>
    <property type="match status" value="1"/>
</dbReference>
<feature type="compositionally biased region" description="Polar residues" evidence="10">
    <location>
        <begin position="550"/>
        <end position="560"/>
    </location>
</feature>
<evidence type="ECO:0000256" key="8">
    <source>
        <dbReference type="ARBA" id="ARBA00023242"/>
    </source>
</evidence>
<evidence type="ECO:0000313" key="12">
    <source>
        <dbReference type="Proteomes" id="UP001161247"/>
    </source>
</evidence>
<proteinExistence type="inferred from homology"/>
<keyword evidence="9" id="KW-0175">Coiled coil</keyword>
<keyword evidence="12" id="KW-1185">Reference proteome</keyword>
<keyword evidence="8" id="KW-0539">Nucleus</keyword>
<gene>
    <name evidence="11" type="ORF">OLC1_LOCUS12852</name>
</gene>
<evidence type="ECO:0000256" key="9">
    <source>
        <dbReference type="SAM" id="Coils"/>
    </source>
</evidence>
<evidence type="ECO:0000256" key="3">
    <source>
        <dbReference type="ARBA" id="ARBA00006187"/>
    </source>
</evidence>
<dbReference type="AlphaFoldDB" id="A0AAV1D7D8"/>
<evidence type="ECO:0000256" key="6">
    <source>
        <dbReference type="ARBA" id="ARBA00022701"/>
    </source>
</evidence>
<dbReference type="Gene3D" id="1.20.58.1520">
    <property type="match status" value="1"/>
</dbReference>
<keyword evidence="4" id="KW-0963">Cytoplasm</keyword>
<dbReference type="EMBL" id="OX459121">
    <property type="protein sequence ID" value="CAI9103769.1"/>
    <property type="molecule type" value="Genomic_DNA"/>
</dbReference>
<protein>
    <submittedName>
        <fullName evidence="11">OLC1v1002317C1</fullName>
    </submittedName>
</protein>
<comment type="subcellular location">
    <subcellularLocation>
        <location evidence="2">Cytoplasm</location>
        <location evidence="2">Cytoskeleton</location>
    </subcellularLocation>
    <subcellularLocation>
        <location evidence="1">Nucleus</location>
    </subcellularLocation>
</comment>